<dbReference type="Proteomes" id="UP000199140">
    <property type="component" value="Unassembled WGS sequence"/>
</dbReference>
<evidence type="ECO:0000256" key="1">
    <source>
        <dbReference type="SAM" id="Coils"/>
    </source>
</evidence>
<dbReference type="KEGG" id="mphy:MCBMB27_02625"/>
<dbReference type="EMBL" id="CP015367">
    <property type="protein sequence ID" value="APT31916.1"/>
    <property type="molecule type" value="Genomic_DNA"/>
</dbReference>
<evidence type="ECO:0000313" key="5">
    <source>
        <dbReference type="Proteomes" id="UP000185487"/>
    </source>
</evidence>
<evidence type="ECO:0000313" key="4">
    <source>
        <dbReference type="EMBL" id="SFH01626.1"/>
    </source>
</evidence>
<reference evidence="3 5" key="1">
    <citation type="submission" date="2016-04" db="EMBL/GenBank/DDBJ databases">
        <title>Complete genome sequencing and analysis of CBMB27, Methylobacterium phyllosphaerae isolated from leaf tissues of rice (Oryza sativa L.).</title>
        <authorList>
            <person name="Lee Y."/>
            <person name="Hwangbo K."/>
            <person name="Chung H."/>
            <person name="Yoo J."/>
            <person name="Kim K.Y."/>
            <person name="Sa T.M."/>
            <person name="Um Y."/>
            <person name="Madhaiyan M."/>
        </authorList>
    </citation>
    <scope>NUCLEOTIDE SEQUENCE [LARGE SCALE GENOMIC DNA]</scope>
    <source>
        <strain evidence="3 5">CBMB27</strain>
    </source>
</reference>
<organism evidence="4 6">
    <name type="scientific">Methylobacterium phyllosphaerae</name>
    <dbReference type="NCBI Taxonomy" id="418223"/>
    <lineage>
        <taxon>Bacteria</taxon>
        <taxon>Pseudomonadati</taxon>
        <taxon>Pseudomonadota</taxon>
        <taxon>Alphaproteobacteria</taxon>
        <taxon>Hyphomicrobiales</taxon>
        <taxon>Methylobacteriaceae</taxon>
        <taxon>Methylobacterium</taxon>
    </lineage>
</organism>
<evidence type="ECO:0000313" key="3">
    <source>
        <dbReference type="EMBL" id="APT31916.1"/>
    </source>
</evidence>
<feature type="region of interest" description="Disordered" evidence="2">
    <location>
        <begin position="1"/>
        <end position="48"/>
    </location>
</feature>
<dbReference type="Proteomes" id="UP000185487">
    <property type="component" value="Chromosome"/>
</dbReference>
<accession>A0AAE8HSI3</accession>
<reference evidence="4 6" key="2">
    <citation type="submission" date="2016-10" db="EMBL/GenBank/DDBJ databases">
        <authorList>
            <person name="Varghese N."/>
            <person name="Submissions S."/>
        </authorList>
    </citation>
    <scope>NUCLEOTIDE SEQUENCE [LARGE SCALE GENOMIC DNA]</scope>
    <source>
        <strain evidence="4 6">CBMB27</strain>
    </source>
</reference>
<gene>
    <name evidence="3" type="ORF">MCBMB27_02625</name>
    <name evidence="4" type="ORF">SAMN05192567_11242</name>
</gene>
<evidence type="ECO:0000313" key="6">
    <source>
        <dbReference type="Proteomes" id="UP000199140"/>
    </source>
</evidence>
<keyword evidence="5" id="KW-1185">Reference proteome</keyword>
<feature type="coiled-coil region" evidence="1">
    <location>
        <begin position="103"/>
        <end position="130"/>
    </location>
</feature>
<protein>
    <submittedName>
        <fullName evidence="4">Uncharacterized protein</fullName>
    </submittedName>
</protein>
<name>A0AAE8HSI3_9HYPH</name>
<dbReference type="EMBL" id="FOPK01000012">
    <property type="protein sequence ID" value="SFH01626.1"/>
    <property type="molecule type" value="Genomic_DNA"/>
</dbReference>
<dbReference type="AlphaFoldDB" id="A0AAE8HSI3"/>
<proteinExistence type="predicted"/>
<evidence type="ECO:0000256" key="2">
    <source>
        <dbReference type="SAM" id="MobiDB-lite"/>
    </source>
</evidence>
<feature type="compositionally biased region" description="Basic and acidic residues" evidence="2">
    <location>
        <begin position="1"/>
        <end position="34"/>
    </location>
</feature>
<sequence>MAKRRSESEPRPARIVDARRRRERALDARAERSRAVKAGAEAETAPLPPTRAEYQRTQHALHVAKGVIQRLTVELREARAACHAVDLARADVTVSLDRLHGRYADSLDRLLAANARIAALEAQNANLRTRAGRGGAHG</sequence>
<keyword evidence="1" id="KW-0175">Coiled coil</keyword>